<reference evidence="2 3" key="1">
    <citation type="submission" date="2023-03" db="EMBL/GenBank/DDBJ databases">
        <title>Draft genome sequence of the bacteria which degrade cell wall of Tricholomamatutake.</title>
        <authorList>
            <person name="Konishi Y."/>
            <person name="Fukuta Y."/>
            <person name="Shirasaka N."/>
        </authorList>
    </citation>
    <scope>NUCLEOTIDE SEQUENCE [LARGE SCALE GENOMIC DNA]</scope>
    <source>
        <strain evidence="3">mu1</strain>
    </source>
</reference>
<dbReference type="PRINTS" id="PR00996">
    <property type="entry name" value="CHERMTFRASE"/>
</dbReference>
<dbReference type="Pfam" id="PF01739">
    <property type="entry name" value="CheR"/>
    <property type="match status" value="1"/>
</dbReference>
<dbReference type="PROSITE" id="PS50123">
    <property type="entry name" value="CHER"/>
    <property type="match status" value="1"/>
</dbReference>
<feature type="domain" description="CheR-type methyltransferase" evidence="1">
    <location>
        <begin position="26"/>
        <end position="289"/>
    </location>
</feature>
<sequence length="289" mass="33573">MDEHNYPDMLEAGSDEAPASEWETIEIELLIEGLYMAYGYDFRHYLRSSMRRRIRNRMFIDGASTVTELLGKVFHEPGYAAKLVNDFSIKVTEMFRDPSFFKAFREKAVPHLKMFPEIRIWHAGCSTGEEVYSMAILLEEEGLLDRAKIYATDMSERAIEQAKEGKFPLKRMQAFTKNYLQAGGTKEFSAYYSTDRDHAIFNRSLADHMVFAQHNLATDSTFNEFHVILCRNVMIYFNPELQDRVHQLFHDSLTGNGILGLGSMEYLIAPWKQHYNELTDGERLFVKKD</sequence>
<dbReference type="Gene3D" id="3.40.50.150">
    <property type="entry name" value="Vaccinia Virus protein VP39"/>
    <property type="match status" value="1"/>
</dbReference>
<gene>
    <name evidence="2" type="ORF">MU1_08340</name>
</gene>
<dbReference type="EMBL" id="BSSQ01000003">
    <property type="protein sequence ID" value="GLX66490.1"/>
    <property type="molecule type" value="Genomic_DNA"/>
</dbReference>
<dbReference type="PANTHER" id="PTHR24422">
    <property type="entry name" value="CHEMOTAXIS PROTEIN METHYLTRANSFERASE"/>
    <property type="match status" value="1"/>
</dbReference>
<dbReference type="InterPro" id="IPR050903">
    <property type="entry name" value="Bact_Chemotaxis_MeTrfase"/>
</dbReference>
<dbReference type="SMART" id="SM00138">
    <property type="entry name" value="MeTrc"/>
    <property type="match status" value="1"/>
</dbReference>
<dbReference type="SUPFAM" id="SSF53335">
    <property type="entry name" value="S-adenosyl-L-methionine-dependent methyltransferases"/>
    <property type="match status" value="1"/>
</dbReference>
<dbReference type="Pfam" id="PF03705">
    <property type="entry name" value="CheR_N"/>
    <property type="match status" value="1"/>
</dbReference>
<evidence type="ECO:0000313" key="3">
    <source>
        <dbReference type="Proteomes" id="UP001157114"/>
    </source>
</evidence>
<comment type="caution">
    <text evidence="2">The sequence shown here is derived from an EMBL/GenBank/DDBJ whole genome shotgun (WGS) entry which is preliminary data.</text>
</comment>
<proteinExistence type="predicted"/>
<dbReference type="PANTHER" id="PTHR24422:SF8">
    <property type="entry name" value="CHEMOTAXIS PROTEIN"/>
    <property type="match status" value="1"/>
</dbReference>
<dbReference type="InterPro" id="IPR022641">
    <property type="entry name" value="CheR_N"/>
</dbReference>
<keyword evidence="3" id="KW-1185">Reference proteome</keyword>
<evidence type="ECO:0000259" key="1">
    <source>
        <dbReference type="PROSITE" id="PS50123"/>
    </source>
</evidence>
<name>A0ABQ6G8Y0_9BACL</name>
<organism evidence="2 3">
    <name type="scientific">Paenibacillus glycanilyticus</name>
    <dbReference type="NCBI Taxonomy" id="126569"/>
    <lineage>
        <taxon>Bacteria</taxon>
        <taxon>Bacillati</taxon>
        <taxon>Bacillota</taxon>
        <taxon>Bacilli</taxon>
        <taxon>Bacillales</taxon>
        <taxon>Paenibacillaceae</taxon>
        <taxon>Paenibacillus</taxon>
    </lineage>
</organism>
<dbReference type="RefSeq" id="WP_284237188.1">
    <property type="nucleotide sequence ID" value="NZ_BSSQ01000003.1"/>
</dbReference>
<dbReference type="Proteomes" id="UP001157114">
    <property type="component" value="Unassembled WGS sequence"/>
</dbReference>
<protein>
    <submittedName>
        <fullName evidence="2">Chemotaxis protein R</fullName>
    </submittedName>
</protein>
<dbReference type="InterPro" id="IPR029063">
    <property type="entry name" value="SAM-dependent_MTases_sf"/>
</dbReference>
<dbReference type="InterPro" id="IPR022642">
    <property type="entry name" value="CheR_C"/>
</dbReference>
<evidence type="ECO:0000313" key="2">
    <source>
        <dbReference type="EMBL" id="GLX66490.1"/>
    </source>
</evidence>
<dbReference type="InterPro" id="IPR000780">
    <property type="entry name" value="CheR_MeTrfase"/>
</dbReference>
<dbReference type="SUPFAM" id="SSF47757">
    <property type="entry name" value="Chemotaxis receptor methyltransferase CheR, N-terminal domain"/>
    <property type="match status" value="1"/>
</dbReference>
<accession>A0ABQ6G8Y0</accession>